<organism evidence="2 3">
    <name type="scientific">Monosiga brevicollis</name>
    <name type="common">Choanoflagellate</name>
    <dbReference type="NCBI Taxonomy" id="81824"/>
    <lineage>
        <taxon>Eukaryota</taxon>
        <taxon>Choanoflagellata</taxon>
        <taxon>Craspedida</taxon>
        <taxon>Salpingoecidae</taxon>
        <taxon>Monosiga</taxon>
    </lineage>
</organism>
<protein>
    <submittedName>
        <fullName evidence="2">Uncharacterized protein</fullName>
    </submittedName>
</protein>
<accession>A9V4N0</accession>
<evidence type="ECO:0000313" key="2">
    <source>
        <dbReference type="EMBL" id="EDQ87482.1"/>
    </source>
</evidence>
<dbReference type="AlphaFoldDB" id="A9V4N0"/>
<evidence type="ECO:0000256" key="1">
    <source>
        <dbReference type="SAM" id="SignalP"/>
    </source>
</evidence>
<proteinExistence type="predicted"/>
<evidence type="ECO:0000313" key="3">
    <source>
        <dbReference type="Proteomes" id="UP000001357"/>
    </source>
</evidence>
<gene>
    <name evidence="2" type="ORF">MONBRDRAFT_37926</name>
</gene>
<dbReference type="EMBL" id="CH991559">
    <property type="protein sequence ID" value="EDQ87482.1"/>
    <property type="molecule type" value="Genomic_DNA"/>
</dbReference>
<sequence>MFKIVLIAAVFCAGFVAADDDVQFALITPCDGNSGLNPLGFGTIAWTSGACMYYGEDFYLMADCATSTLKIFNSSSCTHMMNSEPFACNGGGFSITCGTAPENTVGTMLLYNEDDCSDKPNTRYFVTDSCIQQDDDDDDEPRAARASPTSMTVACEDKKIVVSVYTSSASCTGTATSFTVPSNECLDLNTVFPSDDDDDDYDDDDDHPFLADKIVAKCGADTTADGTGSATTASVTAGLVATVALIAALL</sequence>
<dbReference type="RefSeq" id="XP_001747742.1">
    <property type="nucleotide sequence ID" value="XM_001747690.1"/>
</dbReference>
<dbReference type="GeneID" id="5892984"/>
<feature type="signal peptide" evidence="1">
    <location>
        <begin position="1"/>
        <end position="18"/>
    </location>
</feature>
<dbReference type="InParanoid" id="A9V4N0"/>
<keyword evidence="3" id="KW-1185">Reference proteome</keyword>
<dbReference type="KEGG" id="mbr:MONBRDRAFT_37926"/>
<keyword evidence="1" id="KW-0732">Signal</keyword>
<reference evidence="2 3" key="1">
    <citation type="journal article" date="2008" name="Nature">
        <title>The genome of the choanoflagellate Monosiga brevicollis and the origin of metazoans.</title>
        <authorList>
            <consortium name="JGI Sequencing"/>
            <person name="King N."/>
            <person name="Westbrook M.J."/>
            <person name="Young S.L."/>
            <person name="Kuo A."/>
            <person name="Abedin M."/>
            <person name="Chapman J."/>
            <person name="Fairclough S."/>
            <person name="Hellsten U."/>
            <person name="Isogai Y."/>
            <person name="Letunic I."/>
            <person name="Marr M."/>
            <person name="Pincus D."/>
            <person name="Putnam N."/>
            <person name="Rokas A."/>
            <person name="Wright K.J."/>
            <person name="Zuzow R."/>
            <person name="Dirks W."/>
            <person name="Good M."/>
            <person name="Goodstein D."/>
            <person name="Lemons D."/>
            <person name="Li W."/>
            <person name="Lyons J.B."/>
            <person name="Morris A."/>
            <person name="Nichols S."/>
            <person name="Richter D.J."/>
            <person name="Salamov A."/>
            <person name="Bork P."/>
            <person name="Lim W.A."/>
            <person name="Manning G."/>
            <person name="Miller W.T."/>
            <person name="McGinnis W."/>
            <person name="Shapiro H."/>
            <person name="Tjian R."/>
            <person name="Grigoriev I.V."/>
            <person name="Rokhsar D."/>
        </authorList>
    </citation>
    <scope>NUCLEOTIDE SEQUENCE [LARGE SCALE GENOMIC DNA]</scope>
    <source>
        <strain evidence="3">MX1 / ATCC 50154</strain>
    </source>
</reference>
<dbReference type="Proteomes" id="UP000001357">
    <property type="component" value="Unassembled WGS sequence"/>
</dbReference>
<feature type="chain" id="PRO_5002744659" evidence="1">
    <location>
        <begin position="19"/>
        <end position="250"/>
    </location>
</feature>
<name>A9V4N0_MONBE</name>